<comment type="caution">
    <text evidence="2">The sequence shown here is derived from an EMBL/GenBank/DDBJ whole genome shotgun (WGS) entry which is preliminary data.</text>
</comment>
<dbReference type="EMBL" id="BARU01036050">
    <property type="protein sequence ID" value="GAH87313.1"/>
    <property type="molecule type" value="Genomic_DNA"/>
</dbReference>
<organism evidence="2">
    <name type="scientific">marine sediment metagenome</name>
    <dbReference type="NCBI Taxonomy" id="412755"/>
    <lineage>
        <taxon>unclassified sequences</taxon>
        <taxon>metagenomes</taxon>
        <taxon>ecological metagenomes</taxon>
    </lineage>
</organism>
<protein>
    <submittedName>
        <fullName evidence="2">Uncharacterized protein</fullName>
    </submittedName>
</protein>
<sequence>PIETGEKGTTPCLLSALDYTGSRARGQQGEQEQNLSPEYIREGQCVGQT</sequence>
<proteinExistence type="predicted"/>
<gene>
    <name evidence="2" type="ORF">S03H2_56368</name>
</gene>
<evidence type="ECO:0000313" key="2">
    <source>
        <dbReference type="EMBL" id="GAH87313.1"/>
    </source>
</evidence>
<evidence type="ECO:0000256" key="1">
    <source>
        <dbReference type="SAM" id="MobiDB-lite"/>
    </source>
</evidence>
<accession>X1KZC9</accession>
<name>X1KZC9_9ZZZZ</name>
<reference evidence="2" key="1">
    <citation type="journal article" date="2014" name="Front. Microbiol.">
        <title>High frequency of phylogenetically diverse reductive dehalogenase-homologous genes in deep subseafloor sedimentary metagenomes.</title>
        <authorList>
            <person name="Kawai M."/>
            <person name="Futagami T."/>
            <person name="Toyoda A."/>
            <person name="Takaki Y."/>
            <person name="Nishi S."/>
            <person name="Hori S."/>
            <person name="Arai W."/>
            <person name="Tsubouchi T."/>
            <person name="Morono Y."/>
            <person name="Uchiyama I."/>
            <person name="Ito T."/>
            <person name="Fujiyama A."/>
            <person name="Inagaki F."/>
            <person name="Takami H."/>
        </authorList>
    </citation>
    <scope>NUCLEOTIDE SEQUENCE</scope>
    <source>
        <strain evidence="2">Expedition CK06-06</strain>
    </source>
</reference>
<dbReference type="AlphaFoldDB" id="X1KZC9"/>
<feature type="region of interest" description="Disordered" evidence="1">
    <location>
        <begin position="20"/>
        <end position="49"/>
    </location>
</feature>
<feature type="non-terminal residue" evidence="2">
    <location>
        <position position="1"/>
    </location>
</feature>